<evidence type="ECO:0000313" key="4">
    <source>
        <dbReference type="Proteomes" id="UP000260664"/>
    </source>
</evidence>
<sequence length="161" mass="18244">MAYEVIDEDLKVEACEIGDLTLSQIESFLRLRGDGEKIETLTLFSRQDGTIVLNKNHPGYKDFKDFTLSYLQLEDSEREKLDQLEGIKEAAAVIDRAIEQRRDAAVLDILQHSRSGGVPYNTLQKIFKKYDCGPIGLCQIFTYGVIEGKRAERAKRKAGNE</sequence>
<dbReference type="Proteomes" id="UP000261208">
    <property type="component" value="Unassembled WGS sequence"/>
</dbReference>
<accession>A0A3E4F8F1</accession>
<protein>
    <submittedName>
        <fullName evidence="1">Uncharacterized protein</fullName>
    </submittedName>
</protein>
<evidence type="ECO:0000313" key="5">
    <source>
        <dbReference type="Proteomes" id="UP000261208"/>
    </source>
</evidence>
<gene>
    <name evidence="3" type="ORF">DW957_02820</name>
    <name evidence="2" type="ORF">DXD10_10440</name>
    <name evidence="1" type="ORF">DXD84_03145</name>
</gene>
<dbReference type="AlphaFoldDB" id="A0A3E4F8F1"/>
<dbReference type="EMBL" id="QSEW01000002">
    <property type="protein sequence ID" value="RHA01732.1"/>
    <property type="molecule type" value="Genomic_DNA"/>
</dbReference>
<dbReference type="EMBL" id="QSOI01000003">
    <property type="protein sequence ID" value="RGI85709.1"/>
    <property type="molecule type" value="Genomic_DNA"/>
</dbReference>
<dbReference type="Proteomes" id="UP000260664">
    <property type="component" value="Unassembled WGS sequence"/>
</dbReference>
<dbReference type="RefSeq" id="WP_117494425.1">
    <property type="nucleotide sequence ID" value="NZ_QSOI01000003.1"/>
</dbReference>
<name>A0A3E4F8F1_9FIRM</name>
<evidence type="ECO:0000313" key="1">
    <source>
        <dbReference type="EMBL" id="RGI85709.1"/>
    </source>
</evidence>
<organism evidence="1 4">
    <name type="scientific">Dorea formicigenerans</name>
    <dbReference type="NCBI Taxonomy" id="39486"/>
    <lineage>
        <taxon>Bacteria</taxon>
        <taxon>Bacillati</taxon>
        <taxon>Bacillota</taxon>
        <taxon>Clostridia</taxon>
        <taxon>Lachnospirales</taxon>
        <taxon>Lachnospiraceae</taxon>
        <taxon>Dorea</taxon>
    </lineage>
</organism>
<dbReference type="EMBL" id="QSQQ01000013">
    <property type="protein sequence ID" value="RGK46900.1"/>
    <property type="molecule type" value="Genomic_DNA"/>
</dbReference>
<evidence type="ECO:0000313" key="3">
    <source>
        <dbReference type="EMBL" id="RHA01732.1"/>
    </source>
</evidence>
<reference evidence="4 5" key="1">
    <citation type="submission" date="2018-08" db="EMBL/GenBank/DDBJ databases">
        <title>A genome reference for cultivated species of the human gut microbiota.</title>
        <authorList>
            <person name="Zou Y."/>
            <person name="Xue W."/>
            <person name="Luo G."/>
        </authorList>
    </citation>
    <scope>NUCLEOTIDE SEQUENCE [LARGE SCALE GENOMIC DNA]</scope>
    <source>
        <strain evidence="3 6">AM46-16</strain>
        <strain evidence="2 5">TF11-11</strain>
        <strain evidence="1 4">TM09-19AC</strain>
    </source>
</reference>
<dbReference type="Proteomes" id="UP000284962">
    <property type="component" value="Unassembled WGS sequence"/>
</dbReference>
<evidence type="ECO:0000313" key="6">
    <source>
        <dbReference type="Proteomes" id="UP000284962"/>
    </source>
</evidence>
<comment type="caution">
    <text evidence="1">The sequence shown here is derived from an EMBL/GenBank/DDBJ whole genome shotgun (WGS) entry which is preliminary data.</text>
</comment>
<proteinExistence type="predicted"/>
<evidence type="ECO:0000313" key="2">
    <source>
        <dbReference type="EMBL" id="RGK46900.1"/>
    </source>
</evidence>